<proteinExistence type="predicted"/>
<name>A0ABQ4ZNC4_9ASTR</name>
<reference evidence="1" key="2">
    <citation type="submission" date="2022-01" db="EMBL/GenBank/DDBJ databases">
        <authorList>
            <person name="Yamashiro T."/>
            <person name="Shiraishi A."/>
            <person name="Satake H."/>
            <person name="Nakayama K."/>
        </authorList>
    </citation>
    <scope>NUCLEOTIDE SEQUENCE</scope>
</reference>
<dbReference type="Proteomes" id="UP001151760">
    <property type="component" value="Unassembled WGS sequence"/>
</dbReference>
<comment type="caution">
    <text evidence="1">The sequence shown here is derived from an EMBL/GenBank/DDBJ whole genome shotgun (WGS) entry which is preliminary data.</text>
</comment>
<organism evidence="1 2">
    <name type="scientific">Tanacetum coccineum</name>
    <dbReference type="NCBI Taxonomy" id="301880"/>
    <lineage>
        <taxon>Eukaryota</taxon>
        <taxon>Viridiplantae</taxon>
        <taxon>Streptophyta</taxon>
        <taxon>Embryophyta</taxon>
        <taxon>Tracheophyta</taxon>
        <taxon>Spermatophyta</taxon>
        <taxon>Magnoliopsida</taxon>
        <taxon>eudicotyledons</taxon>
        <taxon>Gunneridae</taxon>
        <taxon>Pentapetalae</taxon>
        <taxon>asterids</taxon>
        <taxon>campanulids</taxon>
        <taxon>Asterales</taxon>
        <taxon>Asteraceae</taxon>
        <taxon>Asteroideae</taxon>
        <taxon>Anthemideae</taxon>
        <taxon>Anthemidinae</taxon>
        <taxon>Tanacetum</taxon>
    </lineage>
</organism>
<dbReference type="EMBL" id="BQNB010011431">
    <property type="protein sequence ID" value="GJS90490.1"/>
    <property type="molecule type" value="Genomic_DNA"/>
</dbReference>
<reference evidence="1" key="1">
    <citation type="journal article" date="2022" name="Int. J. Mol. Sci.">
        <title>Draft Genome of Tanacetum Coccineum: Genomic Comparison of Closely Related Tanacetum-Family Plants.</title>
        <authorList>
            <person name="Yamashiro T."/>
            <person name="Shiraishi A."/>
            <person name="Nakayama K."/>
            <person name="Satake H."/>
        </authorList>
    </citation>
    <scope>NUCLEOTIDE SEQUENCE</scope>
</reference>
<gene>
    <name evidence="1" type="ORF">Tco_0773126</name>
</gene>
<keyword evidence="2" id="KW-1185">Reference proteome</keyword>
<protein>
    <submittedName>
        <fullName evidence="1">Uncharacterized protein</fullName>
    </submittedName>
</protein>
<evidence type="ECO:0000313" key="2">
    <source>
        <dbReference type="Proteomes" id="UP001151760"/>
    </source>
</evidence>
<evidence type="ECO:0000313" key="1">
    <source>
        <dbReference type="EMBL" id="GJS90490.1"/>
    </source>
</evidence>
<sequence length="110" mass="12387">MDFSFFDLDFQCPPRSCSLSERFLASFLLWFGSSAELACLLSLACLCRDATLGLSREWLLWWVELDSSCLSLEKTLGLRPGRVLLDMVSGLGLRLFLVLLFLSHDSDSES</sequence>
<accession>A0ABQ4ZNC4</accession>